<sequence length="469" mass="47520">MGKPTRRTALSDRIPGGRDGRRMLIVTFVDRIGSGLWGATATLYFTFAAGLSTAEIGVLLAVSGAIGIAGPPLGGLLADRVRLRPLLISVQLVRAAASLALLTTTDLRLLLAIASVGSLGDRGAAVLTKLYATRVAGSERVRYQAISRTAMNVGWAVGGLAAAAALTGGTVTVYRWLLIGDALSFVASALFTLGCAEPPSASRIAAKSASTSASASASASASTSASASASAEPGESTPAECAPAPAEPEPEPASASVSEKTTAPNPWRDRRYLAYTASEAVLFLDDSVFKVGLPLWAVTATSTPHQLVPLLLVLNNLLVVLFQVPLARFGATSHTARTSLWPLAGAFLAGGAALAASTVGAPWFAAVTLVLAATAFTVAEMLHATISWELSVVLAPPTAQGAYLGVHGLAQAVQRSAGPLAVTAAIAAGPLGWLGLGAGLAAVCGAQRHLVRDRGDGALSVVPVTVSEH</sequence>
<feature type="region of interest" description="Disordered" evidence="7">
    <location>
        <begin position="225"/>
        <end position="263"/>
    </location>
</feature>
<evidence type="ECO:0000256" key="7">
    <source>
        <dbReference type="SAM" id="MobiDB-lite"/>
    </source>
</evidence>
<evidence type="ECO:0000256" key="8">
    <source>
        <dbReference type="SAM" id="Phobius"/>
    </source>
</evidence>
<dbReference type="SUPFAM" id="SSF103473">
    <property type="entry name" value="MFS general substrate transporter"/>
    <property type="match status" value="1"/>
</dbReference>
<dbReference type="STRING" id="1343740.M271_43700"/>
<keyword evidence="5 8" id="KW-1133">Transmembrane helix</keyword>
<feature type="transmembrane region" description="Helical" evidence="8">
    <location>
        <begin position="28"/>
        <end position="50"/>
    </location>
</feature>
<keyword evidence="2" id="KW-0813">Transport</keyword>
<dbReference type="Proteomes" id="UP000281594">
    <property type="component" value="Unassembled WGS sequence"/>
</dbReference>
<name>A0A0A0NWN9_STRRN</name>
<evidence type="ECO:0000256" key="1">
    <source>
        <dbReference type="ARBA" id="ARBA00004651"/>
    </source>
</evidence>
<feature type="compositionally biased region" description="Low complexity" evidence="7">
    <location>
        <begin position="225"/>
        <end position="244"/>
    </location>
</feature>
<feature type="transmembrane region" description="Helical" evidence="8">
    <location>
        <begin position="56"/>
        <end position="78"/>
    </location>
</feature>
<dbReference type="EMBL" id="QYCY01000001">
    <property type="protein sequence ID" value="RLV76706.1"/>
    <property type="molecule type" value="Genomic_DNA"/>
</dbReference>
<dbReference type="PANTHER" id="PTHR23517:SF2">
    <property type="entry name" value="MULTIDRUG RESISTANCE PROTEIN MDTH"/>
    <property type="match status" value="1"/>
</dbReference>
<protein>
    <submittedName>
        <fullName evidence="9">Transporter</fullName>
    </submittedName>
</protein>
<dbReference type="eggNOG" id="COG0477">
    <property type="taxonomic scope" value="Bacteria"/>
</dbReference>
<reference evidence="9 10" key="1">
    <citation type="journal article" date="2018" name="J. Biol. Chem.">
        <title>Discovery of the actinoplanic acid pathway in Streptomyces rapamycinicus reveals a genetically conserved synergism with rapamycin.</title>
        <authorList>
            <person name="Mrak P."/>
            <person name="Krastel P."/>
            <person name="Pivk Lukancic P."/>
            <person name="Tao J."/>
            <person name="Pistorius D."/>
            <person name="Moore C.M."/>
        </authorList>
    </citation>
    <scope>NUCLEOTIDE SEQUENCE [LARGE SCALE GENOMIC DNA]</scope>
    <source>
        <strain evidence="9 10">NRRL 5491</strain>
    </source>
</reference>
<evidence type="ECO:0000313" key="9">
    <source>
        <dbReference type="EMBL" id="RLV76706.1"/>
    </source>
</evidence>
<evidence type="ECO:0000313" key="10">
    <source>
        <dbReference type="Proteomes" id="UP000281594"/>
    </source>
</evidence>
<gene>
    <name evidence="9" type="ORF">D3C57_100015</name>
</gene>
<evidence type="ECO:0000256" key="3">
    <source>
        <dbReference type="ARBA" id="ARBA00022475"/>
    </source>
</evidence>
<evidence type="ECO:0000256" key="4">
    <source>
        <dbReference type="ARBA" id="ARBA00022692"/>
    </source>
</evidence>
<dbReference type="Gene3D" id="1.20.1250.20">
    <property type="entry name" value="MFS general substrate transporter like domains"/>
    <property type="match status" value="1"/>
</dbReference>
<dbReference type="PANTHER" id="PTHR23517">
    <property type="entry name" value="RESISTANCE PROTEIN MDTM, PUTATIVE-RELATED-RELATED"/>
    <property type="match status" value="1"/>
</dbReference>
<keyword evidence="6 8" id="KW-0472">Membrane</keyword>
<organism evidence="9 10">
    <name type="scientific">Streptomyces rapamycinicus (strain ATCC 29253 / DSM 41530 / NRRL 5491 / AYB-994)</name>
    <name type="common">Streptomyces hygroscopicus (strain ATCC 29253)</name>
    <dbReference type="NCBI Taxonomy" id="1343740"/>
    <lineage>
        <taxon>Bacteria</taxon>
        <taxon>Bacillati</taxon>
        <taxon>Actinomycetota</taxon>
        <taxon>Actinomycetes</taxon>
        <taxon>Kitasatosporales</taxon>
        <taxon>Streptomycetaceae</taxon>
        <taxon>Streptomyces</taxon>
        <taxon>Streptomyces violaceusniger group</taxon>
    </lineage>
</organism>
<keyword evidence="3" id="KW-1003">Cell membrane</keyword>
<keyword evidence="4 8" id="KW-0812">Transmembrane</keyword>
<feature type="transmembrane region" description="Helical" evidence="8">
    <location>
        <begin position="307"/>
        <end position="327"/>
    </location>
</feature>
<evidence type="ECO:0000256" key="2">
    <source>
        <dbReference type="ARBA" id="ARBA00022448"/>
    </source>
</evidence>
<dbReference type="Pfam" id="PF07690">
    <property type="entry name" value="MFS_1"/>
    <property type="match status" value="1"/>
</dbReference>
<dbReference type="GO" id="GO:0022857">
    <property type="term" value="F:transmembrane transporter activity"/>
    <property type="evidence" value="ECO:0007669"/>
    <property type="project" value="InterPro"/>
</dbReference>
<dbReference type="GO" id="GO:0005886">
    <property type="term" value="C:plasma membrane"/>
    <property type="evidence" value="ECO:0007669"/>
    <property type="project" value="UniProtKB-SubCell"/>
</dbReference>
<dbReference type="AlphaFoldDB" id="A0A0A0NWN9"/>
<comment type="subcellular location">
    <subcellularLocation>
        <location evidence="1">Cell membrane</location>
        <topology evidence="1">Multi-pass membrane protein</topology>
    </subcellularLocation>
</comment>
<dbReference type="InterPro" id="IPR036259">
    <property type="entry name" value="MFS_trans_sf"/>
</dbReference>
<dbReference type="InterPro" id="IPR011701">
    <property type="entry name" value="MFS"/>
</dbReference>
<evidence type="ECO:0000256" key="6">
    <source>
        <dbReference type="ARBA" id="ARBA00023136"/>
    </source>
</evidence>
<feature type="transmembrane region" description="Helical" evidence="8">
    <location>
        <begin position="153"/>
        <end position="177"/>
    </location>
</feature>
<dbReference type="KEGG" id="src:M271_43700"/>
<dbReference type="RefSeq" id="WP_020873592.1">
    <property type="nucleotide sequence ID" value="NC_022785.1"/>
</dbReference>
<comment type="caution">
    <text evidence="9">The sequence shown here is derived from an EMBL/GenBank/DDBJ whole genome shotgun (WGS) entry which is preliminary data.</text>
</comment>
<dbReference type="InterPro" id="IPR050171">
    <property type="entry name" value="MFS_Transporters"/>
</dbReference>
<accession>A0A0A0NWN9</accession>
<feature type="transmembrane region" description="Helical" evidence="8">
    <location>
        <begin position="339"/>
        <end position="357"/>
    </location>
</feature>
<evidence type="ECO:0000256" key="5">
    <source>
        <dbReference type="ARBA" id="ARBA00022989"/>
    </source>
</evidence>
<proteinExistence type="predicted"/>
<dbReference type="HOGENOM" id="CLU_001265_60_5_11"/>